<dbReference type="InterPro" id="IPR001296">
    <property type="entry name" value="Glyco_trans_1"/>
</dbReference>
<dbReference type="AlphaFoldDB" id="A0A926Z4S6"/>
<dbReference type="Pfam" id="PF00534">
    <property type="entry name" value="Glycos_transf_1"/>
    <property type="match status" value="1"/>
</dbReference>
<dbReference type="PANTHER" id="PTHR46401">
    <property type="entry name" value="GLYCOSYLTRANSFERASE WBBK-RELATED"/>
    <property type="match status" value="1"/>
</dbReference>
<feature type="domain" description="Glycosyl transferase family 1" evidence="1">
    <location>
        <begin position="219"/>
        <end position="375"/>
    </location>
</feature>
<protein>
    <submittedName>
        <fullName evidence="2">Glycosyltransferase family 4 protein</fullName>
    </submittedName>
</protein>
<dbReference type="RefSeq" id="WP_190349204.1">
    <property type="nucleotide sequence ID" value="NZ_JACJPY010000003.1"/>
</dbReference>
<gene>
    <name evidence="2" type="ORF">H6F44_01810</name>
</gene>
<dbReference type="Gene3D" id="3.40.50.2000">
    <property type="entry name" value="Glycogen Phosphorylase B"/>
    <property type="match status" value="2"/>
</dbReference>
<dbReference type="EMBL" id="JACJPY010000003">
    <property type="protein sequence ID" value="MBD2148867.1"/>
    <property type="molecule type" value="Genomic_DNA"/>
</dbReference>
<evidence type="ECO:0000313" key="2">
    <source>
        <dbReference type="EMBL" id="MBD2148867.1"/>
    </source>
</evidence>
<proteinExistence type="predicted"/>
<keyword evidence="3" id="KW-1185">Reference proteome</keyword>
<dbReference type="SUPFAM" id="SSF53756">
    <property type="entry name" value="UDP-Glycosyltransferase/glycogen phosphorylase"/>
    <property type="match status" value="1"/>
</dbReference>
<sequence length="406" mass="46545">MKIAIPISEQIDTRGGGYTFESQLLEEIIRSSADSSHEFILFVPSYKIVSYLSSIPIQVVCTYRSPLKKIYSYLDTKLKILIHKLFDLPTYAFQYQGGYKRHINALLNHHKIDIVLSISPIIFADVDCPYITPVWDLAHRIYPYFPEVSSSGQWEERENYYAKVIRRATFIITGTEVGKAEIEKFYQVPSERIKVIPFFTPKLQANAQSHNQDINQKYNLPKQYLFYPAQFWAHKNHISILQAIQILKHDYQLNMPLVLVGSDQGNADHIKSMIQKLELSDYVHFLGFVPQEDMQPLYSQAFALIYMTFFGPDNLPPLEAMSVGCPVIASNVSGASEQLGNAALIVDHKNPNAIASAIKLLLDDPVLRNSLIERGLVRANQWEVEDYVKELFKLIDDFKTVRCCWD</sequence>
<evidence type="ECO:0000313" key="3">
    <source>
        <dbReference type="Proteomes" id="UP000631421"/>
    </source>
</evidence>
<accession>A0A926Z4S6</accession>
<dbReference type="Proteomes" id="UP000631421">
    <property type="component" value="Unassembled WGS sequence"/>
</dbReference>
<evidence type="ECO:0000259" key="1">
    <source>
        <dbReference type="Pfam" id="PF00534"/>
    </source>
</evidence>
<reference evidence="2" key="2">
    <citation type="submission" date="2020-08" db="EMBL/GenBank/DDBJ databases">
        <authorList>
            <person name="Chen M."/>
            <person name="Teng W."/>
            <person name="Zhao L."/>
            <person name="Hu C."/>
            <person name="Zhou Y."/>
            <person name="Han B."/>
            <person name="Song L."/>
            <person name="Shu W."/>
        </authorList>
    </citation>
    <scope>NUCLEOTIDE SEQUENCE</scope>
    <source>
        <strain evidence="2">FACHB-1277</strain>
    </source>
</reference>
<dbReference type="GO" id="GO:0016757">
    <property type="term" value="F:glycosyltransferase activity"/>
    <property type="evidence" value="ECO:0007669"/>
    <property type="project" value="InterPro"/>
</dbReference>
<comment type="caution">
    <text evidence="2">The sequence shown here is derived from an EMBL/GenBank/DDBJ whole genome shotgun (WGS) entry which is preliminary data.</text>
</comment>
<organism evidence="2 3">
    <name type="scientific">Pseudanabaena cinerea FACHB-1277</name>
    <dbReference type="NCBI Taxonomy" id="2949581"/>
    <lineage>
        <taxon>Bacteria</taxon>
        <taxon>Bacillati</taxon>
        <taxon>Cyanobacteriota</taxon>
        <taxon>Cyanophyceae</taxon>
        <taxon>Pseudanabaenales</taxon>
        <taxon>Pseudanabaenaceae</taxon>
        <taxon>Pseudanabaena</taxon>
        <taxon>Pseudanabaena cinerea</taxon>
    </lineage>
</organism>
<name>A0A926Z4S6_9CYAN</name>
<dbReference type="PANTHER" id="PTHR46401:SF8">
    <property type="entry name" value="BLL6006 PROTEIN"/>
    <property type="match status" value="1"/>
</dbReference>
<dbReference type="CDD" id="cd03809">
    <property type="entry name" value="GT4_MtfB-like"/>
    <property type="match status" value="1"/>
</dbReference>
<reference evidence="2" key="1">
    <citation type="journal article" date="2015" name="ISME J.">
        <title>Draft Genome Sequence of Streptomyces incarnatus NRRL8089, which Produces the Nucleoside Antibiotic Sinefungin.</title>
        <authorList>
            <person name="Oshima K."/>
            <person name="Hattori M."/>
            <person name="Shimizu H."/>
            <person name="Fukuda K."/>
            <person name="Nemoto M."/>
            <person name="Inagaki K."/>
            <person name="Tamura T."/>
        </authorList>
    </citation>
    <scope>NUCLEOTIDE SEQUENCE</scope>
    <source>
        <strain evidence="2">FACHB-1277</strain>
    </source>
</reference>